<dbReference type="PANTHER" id="PTHR10458">
    <property type="entry name" value="PEPTIDE DEFORMYLASE"/>
    <property type="match status" value="1"/>
</dbReference>
<dbReference type="STRING" id="158190.SpiGrapes_2507"/>
<name>G8QU21_SPHPG</name>
<dbReference type="RefSeq" id="WP_014271108.1">
    <property type="nucleotide sequence ID" value="NC_016633.1"/>
</dbReference>
<dbReference type="Pfam" id="PF01327">
    <property type="entry name" value="Pep_deformylase"/>
    <property type="match status" value="1"/>
</dbReference>
<reference evidence="3 4" key="1">
    <citation type="submission" date="2011-11" db="EMBL/GenBank/DDBJ databases">
        <title>Complete sequence of Spirochaeta sp. grapes.</title>
        <authorList>
            <consortium name="US DOE Joint Genome Institute"/>
            <person name="Lucas S."/>
            <person name="Han J."/>
            <person name="Lapidus A."/>
            <person name="Cheng J.-F."/>
            <person name="Goodwin L."/>
            <person name="Pitluck S."/>
            <person name="Peters L."/>
            <person name="Ovchinnikova G."/>
            <person name="Munk A.C."/>
            <person name="Detter J.C."/>
            <person name="Han C."/>
            <person name="Tapia R."/>
            <person name="Land M."/>
            <person name="Hauser L."/>
            <person name="Kyrpides N."/>
            <person name="Ivanova N."/>
            <person name="Pagani I."/>
            <person name="Ritalahtilisa K."/>
            <person name="Loeffler F."/>
            <person name="Woyke T."/>
        </authorList>
    </citation>
    <scope>NUCLEOTIDE SEQUENCE [LARGE SCALE GENOMIC DNA]</scope>
    <source>
        <strain evidence="4">ATCC BAA-1885 / DSM 22778 / Grapes</strain>
    </source>
</reference>
<keyword evidence="4" id="KW-1185">Reference proteome</keyword>
<dbReference type="HAMAP" id="MF_00163">
    <property type="entry name" value="Pep_deformylase"/>
    <property type="match status" value="1"/>
</dbReference>
<dbReference type="AlphaFoldDB" id="G8QU21"/>
<dbReference type="Gene3D" id="3.90.45.10">
    <property type="entry name" value="Peptide deformylase"/>
    <property type="match status" value="1"/>
</dbReference>
<organism evidence="3 4">
    <name type="scientific">Sphaerochaeta pleomorpha (strain ATCC BAA-1885 / DSM 22778 / Grapes)</name>
    <dbReference type="NCBI Taxonomy" id="158190"/>
    <lineage>
        <taxon>Bacteria</taxon>
        <taxon>Pseudomonadati</taxon>
        <taxon>Spirochaetota</taxon>
        <taxon>Spirochaetia</taxon>
        <taxon>Spirochaetales</taxon>
        <taxon>Sphaerochaetaceae</taxon>
        <taxon>Sphaerochaeta</taxon>
    </lineage>
</organism>
<feature type="binding site" evidence="2">
    <location>
        <position position="88"/>
    </location>
    <ligand>
        <name>Fe cation</name>
        <dbReference type="ChEBI" id="CHEBI:24875"/>
    </ligand>
</feature>
<comment type="function">
    <text evidence="2">Removes the formyl group from the N-terminal Met of newly synthesized proteins. Requires at least a dipeptide for an efficient rate of reaction. N-terminal L-methionine is a prerequisite for activity but the enzyme has broad specificity at other positions.</text>
</comment>
<dbReference type="Proteomes" id="UP000005632">
    <property type="component" value="Chromosome"/>
</dbReference>
<evidence type="ECO:0000256" key="2">
    <source>
        <dbReference type="HAMAP-Rule" id="MF_00163"/>
    </source>
</evidence>
<keyword evidence="2" id="KW-0378">Hydrolase</keyword>
<sequence length="168" mass="18822">MLDIYTLGEEVLEQKCQPVTKFDSGLRVLVNAMFETLDEADGVGLAAPQIGVSSRLFVINIRNVEKRAFVNPQIIETSIETSSAEEGCLSIPGVWHDVERPAQVTVQAQDIEGKAFVIKAEGLLARAIQHENDHLNGILFINRLPEVEKEKVVRAYERKTRSKRRVKP</sequence>
<dbReference type="GO" id="GO:0042586">
    <property type="term" value="F:peptide deformylase activity"/>
    <property type="evidence" value="ECO:0007669"/>
    <property type="project" value="UniProtKB-UniRule"/>
</dbReference>
<accession>G8QU21</accession>
<dbReference type="PIRSF" id="PIRSF004749">
    <property type="entry name" value="Pep_def"/>
    <property type="match status" value="1"/>
</dbReference>
<dbReference type="InterPro" id="IPR036821">
    <property type="entry name" value="Peptide_deformylase_sf"/>
</dbReference>
<dbReference type="EMBL" id="CP003155">
    <property type="protein sequence ID" value="AEV30268.1"/>
    <property type="molecule type" value="Genomic_DNA"/>
</dbReference>
<gene>
    <name evidence="2" type="primary">def</name>
    <name evidence="3" type="ordered locus">SpiGrapes_2507</name>
</gene>
<dbReference type="SUPFAM" id="SSF56420">
    <property type="entry name" value="Peptide deformylase"/>
    <property type="match status" value="1"/>
</dbReference>
<dbReference type="NCBIfam" id="NF001159">
    <property type="entry name" value="PRK00150.1-3"/>
    <property type="match status" value="1"/>
</dbReference>
<dbReference type="GO" id="GO:0046872">
    <property type="term" value="F:metal ion binding"/>
    <property type="evidence" value="ECO:0007669"/>
    <property type="project" value="UniProtKB-KW"/>
</dbReference>
<evidence type="ECO:0000313" key="4">
    <source>
        <dbReference type="Proteomes" id="UP000005632"/>
    </source>
</evidence>
<dbReference type="CDD" id="cd00487">
    <property type="entry name" value="Pep_deformylase"/>
    <property type="match status" value="1"/>
</dbReference>
<protein>
    <recommendedName>
        <fullName evidence="2">Peptide deformylase</fullName>
        <shortName evidence="2">PDF</shortName>
        <ecNumber evidence="2">3.5.1.88</ecNumber>
    </recommendedName>
    <alternativeName>
        <fullName evidence="2">Polypeptide deformylase</fullName>
    </alternativeName>
</protein>
<keyword evidence="2" id="KW-0479">Metal-binding</keyword>
<comment type="catalytic activity">
    <reaction evidence="2">
        <text>N-terminal N-formyl-L-methionyl-[peptide] + H2O = N-terminal L-methionyl-[peptide] + formate</text>
        <dbReference type="Rhea" id="RHEA:24420"/>
        <dbReference type="Rhea" id="RHEA-COMP:10639"/>
        <dbReference type="Rhea" id="RHEA-COMP:10640"/>
        <dbReference type="ChEBI" id="CHEBI:15377"/>
        <dbReference type="ChEBI" id="CHEBI:15740"/>
        <dbReference type="ChEBI" id="CHEBI:49298"/>
        <dbReference type="ChEBI" id="CHEBI:64731"/>
        <dbReference type="EC" id="3.5.1.88"/>
    </reaction>
</comment>
<dbReference type="EC" id="3.5.1.88" evidence="2"/>
<comment type="similarity">
    <text evidence="1 2">Belongs to the polypeptide deformylase family.</text>
</comment>
<dbReference type="PANTHER" id="PTHR10458:SF22">
    <property type="entry name" value="PEPTIDE DEFORMYLASE"/>
    <property type="match status" value="1"/>
</dbReference>
<dbReference type="NCBIfam" id="TIGR00079">
    <property type="entry name" value="pept_deformyl"/>
    <property type="match status" value="1"/>
</dbReference>
<evidence type="ECO:0000313" key="3">
    <source>
        <dbReference type="EMBL" id="AEV30268.1"/>
    </source>
</evidence>
<keyword evidence="2" id="KW-0648">Protein biosynthesis</keyword>
<feature type="active site" evidence="2">
    <location>
        <position position="131"/>
    </location>
</feature>
<proteinExistence type="inferred from homology"/>
<dbReference type="GO" id="GO:0006412">
    <property type="term" value="P:translation"/>
    <property type="evidence" value="ECO:0007669"/>
    <property type="project" value="UniProtKB-UniRule"/>
</dbReference>
<dbReference type="HOGENOM" id="CLU_061901_2_0_12"/>
<dbReference type="KEGG" id="sgp:SpiGrapes_2507"/>
<dbReference type="InterPro" id="IPR023635">
    <property type="entry name" value="Peptide_deformylase"/>
</dbReference>
<dbReference type="OrthoDB" id="9784988at2"/>
<feature type="binding site" evidence="2">
    <location>
        <position position="130"/>
    </location>
    <ligand>
        <name>Fe cation</name>
        <dbReference type="ChEBI" id="CHEBI:24875"/>
    </ligand>
</feature>
<dbReference type="eggNOG" id="COG0242">
    <property type="taxonomic scope" value="Bacteria"/>
</dbReference>
<evidence type="ECO:0000256" key="1">
    <source>
        <dbReference type="ARBA" id="ARBA00010759"/>
    </source>
</evidence>
<keyword evidence="2" id="KW-0408">Iron</keyword>
<dbReference type="PRINTS" id="PR01576">
    <property type="entry name" value="PDEFORMYLASE"/>
</dbReference>
<comment type="cofactor">
    <cofactor evidence="2">
        <name>Fe(2+)</name>
        <dbReference type="ChEBI" id="CHEBI:29033"/>
    </cofactor>
    <text evidence="2">Binds 1 Fe(2+) ion.</text>
</comment>
<feature type="binding site" evidence="2">
    <location>
        <position position="134"/>
    </location>
    <ligand>
        <name>Fe cation</name>
        <dbReference type="ChEBI" id="CHEBI:24875"/>
    </ligand>
</feature>